<evidence type="ECO:0000256" key="2">
    <source>
        <dbReference type="ARBA" id="ARBA00007362"/>
    </source>
</evidence>
<feature type="transmembrane region" description="Helical" evidence="6">
    <location>
        <begin position="34"/>
        <end position="55"/>
    </location>
</feature>
<comment type="similarity">
    <text evidence="2">Belongs to the EamA transporter family.</text>
</comment>
<dbReference type="PANTHER" id="PTHR32322">
    <property type="entry name" value="INNER MEMBRANE TRANSPORTER"/>
    <property type="match status" value="1"/>
</dbReference>
<dbReference type="AlphaFoldDB" id="A0A3S0KJF3"/>
<dbReference type="OrthoDB" id="149142at2"/>
<keyword evidence="4 6" id="KW-1133">Transmembrane helix</keyword>
<keyword evidence="5 6" id="KW-0472">Membrane</keyword>
<dbReference type="InterPro" id="IPR050638">
    <property type="entry name" value="AA-Vitamin_Transporters"/>
</dbReference>
<accession>A0A3S0KJF3</accession>
<dbReference type="InterPro" id="IPR000620">
    <property type="entry name" value="EamA_dom"/>
</dbReference>
<name>A0A3S0KJF3_9BACI</name>
<dbReference type="Gene3D" id="1.10.3730.20">
    <property type="match status" value="1"/>
</dbReference>
<dbReference type="GO" id="GO:0016020">
    <property type="term" value="C:membrane"/>
    <property type="evidence" value="ECO:0007669"/>
    <property type="project" value="UniProtKB-SubCell"/>
</dbReference>
<feature type="transmembrane region" description="Helical" evidence="6">
    <location>
        <begin position="97"/>
        <end position="115"/>
    </location>
</feature>
<evidence type="ECO:0000313" key="8">
    <source>
        <dbReference type="EMBL" id="RTR32284.1"/>
    </source>
</evidence>
<evidence type="ECO:0000256" key="5">
    <source>
        <dbReference type="ARBA" id="ARBA00023136"/>
    </source>
</evidence>
<dbReference type="Pfam" id="PF00892">
    <property type="entry name" value="EamA"/>
    <property type="match status" value="2"/>
</dbReference>
<feature type="transmembrane region" description="Helical" evidence="6">
    <location>
        <begin position="146"/>
        <end position="165"/>
    </location>
</feature>
<sequence length="297" mass="33096">MNRWLYAGLIVLATSLMGSSFAIGKMGLAYSSPILLVAFRFTIAGLLMGLLVKVLKRPHPKKISAWSKMALVGLFQTTGVMACIFLSLKTIHAGESSILTFTNPFLVVLFGTIFVKARYRVLQWFGVTIGFIGVFITLGMSLQFEIVTILGIASAVSWAIATLLIKKWEPEFDNWVLTAYQMLFGGIALFVFSFIFEKPTFVITSESMFILFWLAIMASIVQFGSWFTVLRKGDPGKTSAFLFLAPFFGVLTGWILLDEALSLNVLIGGCFIFVGIFFVNWNPYLKKEQEVKKSAYI</sequence>
<dbReference type="Proteomes" id="UP000271374">
    <property type="component" value="Unassembled WGS sequence"/>
</dbReference>
<dbReference type="EMBL" id="RXNT01000006">
    <property type="protein sequence ID" value="RTR32284.1"/>
    <property type="molecule type" value="Genomic_DNA"/>
</dbReference>
<keyword evidence="9" id="KW-1185">Reference proteome</keyword>
<reference evidence="8 9" key="1">
    <citation type="submission" date="2018-12" db="EMBL/GenBank/DDBJ databases">
        <title>Bacillus yapensis draft genome sequence.</title>
        <authorList>
            <person name="Yu L."/>
            <person name="Xu X."/>
            <person name="Tang X."/>
        </authorList>
    </citation>
    <scope>NUCLEOTIDE SEQUENCE [LARGE SCALE GENOMIC DNA]</scope>
    <source>
        <strain evidence="8 9">XXST-01</strain>
    </source>
</reference>
<feature type="transmembrane region" description="Helical" evidence="6">
    <location>
        <begin position="122"/>
        <end position="140"/>
    </location>
</feature>
<evidence type="ECO:0000256" key="6">
    <source>
        <dbReference type="SAM" id="Phobius"/>
    </source>
</evidence>
<evidence type="ECO:0000313" key="9">
    <source>
        <dbReference type="Proteomes" id="UP000271374"/>
    </source>
</evidence>
<comment type="caution">
    <text evidence="8">The sequence shown here is derived from an EMBL/GenBank/DDBJ whole genome shotgun (WGS) entry which is preliminary data.</text>
</comment>
<comment type="subcellular location">
    <subcellularLocation>
        <location evidence="1">Endomembrane system</location>
        <topology evidence="1">Multi-pass membrane protein</topology>
    </subcellularLocation>
</comment>
<feature type="transmembrane region" description="Helical" evidence="6">
    <location>
        <begin position="67"/>
        <end position="91"/>
    </location>
</feature>
<evidence type="ECO:0000256" key="3">
    <source>
        <dbReference type="ARBA" id="ARBA00022692"/>
    </source>
</evidence>
<feature type="transmembrane region" description="Helical" evidence="6">
    <location>
        <begin position="263"/>
        <end position="284"/>
    </location>
</feature>
<feature type="transmembrane region" description="Helical" evidence="6">
    <location>
        <begin position="177"/>
        <end position="196"/>
    </location>
</feature>
<organism evidence="8 9">
    <name type="scientific">Bacillus yapensis</name>
    <dbReference type="NCBI Taxonomy" id="2492960"/>
    <lineage>
        <taxon>Bacteria</taxon>
        <taxon>Bacillati</taxon>
        <taxon>Bacillota</taxon>
        <taxon>Bacilli</taxon>
        <taxon>Bacillales</taxon>
        <taxon>Bacillaceae</taxon>
        <taxon>Bacillus</taxon>
    </lineage>
</organism>
<feature type="domain" description="EamA" evidence="7">
    <location>
        <begin position="8"/>
        <end position="138"/>
    </location>
</feature>
<dbReference type="SUPFAM" id="SSF103481">
    <property type="entry name" value="Multidrug resistance efflux transporter EmrE"/>
    <property type="match status" value="2"/>
</dbReference>
<dbReference type="PANTHER" id="PTHR32322:SF2">
    <property type="entry name" value="EAMA DOMAIN-CONTAINING PROTEIN"/>
    <property type="match status" value="1"/>
</dbReference>
<dbReference type="RefSeq" id="WP_126408355.1">
    <property type="nucleotide sequence ID" value="NZ_RXNT01000006.1"/>
</dbReference>
<evidence type="ECO:0000256" key="1">
    <source>
        <dbReference type="ARBA" id="ARBA00004127"/>
    </source>
</evidence>
<proteinExistence type="inferred from homology"/>
<evidence type="ECO:0000259" key="7">
    <source>
        <dbReference type="Pfam" id="PF00892"/>
    </source>
</evidence>
<protein>
    <submittedName>
        <fullName evidence="8">EamA/RhaT family transporter</fullName>
    </submittedName>
</protein>
<feature type="transmembrane region" description="Helical" evidence="6">
    <location>
        <begin position="208"/>
        <end position="228"/>
    </location>
</feature>
<evidence type="ECO:0000256" key="4">
    <source>
        <dbReference type="ARBA" id="ARBA00022989"/>
    </source>
</evidence>
<gene>
    <name evidence="8" type="ORF">EKG37_08930</name>
</gene>
<feature type="domain" description="EamA" evidence="7">
    <location>
        <begin position="149"/>
        <end position="280"/>
    </location>
</feature>
<feature type="transmembrane region" description="Helical" evidence="6">
    <location>
        <begin position="240"/>
        <end position="257"/>
    </location>
</feature>
<dbReference type="InterPro" id="IPR037185">
    <property type="entry name" value="EmrE-like"/>
</dbReference>
<keyword evidence="3 6" id="KW-0812">Transmembrane</keyword>